<feature type="compositionally biased region" description="Basic and acidic residues" evidence="1">
    <location>
        <begin position="29"/>
        <end position="38"/>
    </location>
</feature>
<protein>
    <submittedName>
        <fullName evidence="2">Uncharacterized protein</fullName>
    </submittedName>
</protein>
<evidence type="ECO:0000313" key="2">
    <source>
        <dbReference type="EMBL" id="CAA9414475.1"/>
    </source>
</evidence>
<proteinExistence type="predicted"/>
<dbReference type="AlphaFoldDB" id="A0A6J4PFR3"/>
<accession>A0A6J4PFR3</accession>
<feature type="region of interest" description="Disordered" evidence="1">
    <location>
        <begin position="1"/>
        <end position="38"/>
    </location>
</feature>
<dbReference type="EMBL" id="CADCVA010000138">
    <property type="protein sequence ID" value="CAA9414475.1"/>
    <property type="molecule type" value="Genomic_DNA"/>
</dbReference>
<feature type="non-terminal residue" evidence="2">
    <location>
        <position position="38"/>
    </location>
</feature>
<organism evidence="2">
    <name type="scientific">uncultured Rubrobacteraceae bacterium</name>
    <dbReference type="NCBI Taxonomy" id="349277"/>
    <lineage>
        <taxon>Bacteria</taxon>
        <taxon>Bacillati</taxon>
        <taxon>Actinomycetota</taxon>
        <taxon>Rubrobacteria</taxon>
        <taxon>Rubrobacterales</taxon>
        <taxon>Rubrobacteraceae</taxon>
        <taxon>environmental samples</taxon>
    </lineage>
</organism>
<feature type="non-terminal residue" evidence="2">
    <location>
        <position position="1"/>
    </location>
</feature>
<reference evidence="2" key="1">
    <citation type="submission" date="2020-02" db="EMBL/GenBank/DDBJ databases">
        <authorList>
            <person name="Meier V. D."/>
        </authorList>
    </citation>
    <scope>NUCLEOTIDE SEQUENCE</scope>
    <source>
        <strain evidence="2">AVDCRST_MAG82</strain>
    </source>
</reference>
<evidence type="ECO:0000256" key="1">
    <source>
        <dbReference type="SAM" id="MobiDB-lite"/>
    </source>
</evidence>
<gene>
    <name evidence="2" type="ORF">AVDCRST_MAG82-1008</name>
</gene>
<sequence>GRGDSRHSLERRGSPTEPISQTQRHRPRCLADRDPELG</sequence>
<feature type="compositionally biased region" description="Basic and acidic residues" evidence="1">
    <location>
        <begin position="1"/>
        <end position="14"/>
    </location>
</feature>
<name>A0A6J4PFR3_9ACTN</name>